<accession>A0ABU4JDM3</accession>
<feature type="signal peptide" evidence="1">
    <location>
        <begin position="1"/>
        <end position="19"/>
    </location>
</feature>
<name>A0ABU4JDM3_9FLAO</name>
<organism evidence="2 3">
    <name type="scientific">Epilithonimonas ginsengisoli</name>
    <dbReference type="NCBI Taxonomy" id="1245592"/>
    <lineage>
        <taxon>Bacteria</taxon>
        <taxon>Pseudomonadati</taxon>
        <taxon>Bacteroidota</taxon>
        <taxon>Flavobacteriia</taxon>
        <taxon>Flavobacteriales</taxon>
        <taxon>Weeksellaceae</taxon>
        <taxon>Chryseobacterium group</taxon>
        <taxon>Epilithonimonas</taxon>
    </lineage>
</organism>
<dbReference type="EMBL" id="JAMXLT020000003">
    <property type="protein sequence ID" value="MDW8547777.1"/>
    <property type="molecule type" value="Genomic_DNA"/>
</dbReference>
<evidence type="ECO:0000313" key="2">
    <source>
        <dbReference type="EMBL" id="MDW8547777.1"/>
    </source>
</evidence>
<keyword evidence="1" id="KW-0732">Signal</keyword>
<gene>
    <name evidence="2" type="ORF">NG800_002565</name>
</gene>
<dbReference type="Gene3D" id="2.60.40.1930">
    <property type="match status" value="1"/>
</dbReference>
<evidence type="ECO:0000256" key="1">
    <source>
        <dbReference type="SAM" id="SignalP"/>
    </source>
</evidence>
<evidence type="ECO:0008006" key="4">
    <source>
        <dbReference type="Google" id="ProtNLM"/>
    </source>
</evidence>
<dbReference type="RefSeq" id="WP_063968469.1">
    <property type="nucleotide sequence ID" value="NZ_JAMXLT020000003.1"/>
</dbReference>
<keyword evidence="3" id="KW-1185">Reference proteome</keyword>
<protein>
    <recommendedName>
        <fullName evidence="4">TonB-dependent receptor</fullName>
    </recommendedName>
</protein>
<sequence length="799" mass="90260">MKKIFLFFLYVVGMSQLNAQDKIDKAIQNLEQNYPQEKVYLLLDKDKYVVGDHIYFKSFVFNGYNRSTISNTLLVELYDHNKNMVDKKTVFLKDGEGDGTFVLNDFLNEDIYFIRAYTTWMANFPEEFNFMKQVPIYNPNSESRLVLDKNIKWTANAFPESGTFIDNIPTKFAVRLYSQGIPPTAWSGYVIDAEKPNEKLAAFKNLDENVATFNITPKAGKTYKAIIEDNKGVKQTINLPAVSSSGINLQLTSDAKGINYKLAGTGLAQGLQGYSIIGTINNQLVYRANIKTTSNEASSNIPNKVSNDETAVLNITIFDEKQNVAAQRLFFVNPKKLNLDEPTLALSMNNEARAFNSFDIEPDGEHSSYTVLVKENNPSEIKNENTLLSAKWLTGDFTSSIFDPSQYFEKTSNPDALDALLISEKWKRYDWEFLLAGKTPEFNYKPQKNLSFKGKVTNNGRFIPNKSINLLLKTEKSENNFVPVVTDDNGFIYLDNIYFDEPLTVSYYFNKDKKQTTDSDNLNISFQALVTSIPYKSALPATNYRLVNDKNVSQDPGIAKGLQNRKNNKGIDDFNKETLIEEVKVTAKKVDKKAELDKELSSGRFSSMNATIFDMVNENKDAQSSQNILQWLQGRAAGLTFTMDNSGNYIPSIRGSQASLFLDEMPVDASMISSLPISTIAMVKVLKNDGLVGNAVAIYTRRGNMVAEEDKNKEKVNKLVLKGYDRSTEFELPDITGEAYKKITNDTRETLYWNPSLSEDGGLAPRAKFFNNDNAKNRQIIIISFDKNDKLLYYSEIVK</sequence>
<comment type="caution">
    <text evidence="2">The sequence shown here is derived from an EMBL/GenBank/DDBJ whole genome shotgun (WGS) entry which is preliminary data.</text>
</comment>
<reference evidence="2 3" key="1">
    <citation type="submission" date="2023-11" db="EMBL/GenBank/DDBJ databases">
        <title>First isolation, identification, and characterization of non-pathogenic Epilithonimonas ginsengisoli isolated from diseased farmed rainbow trout (Oncorhynchus mykiss) in Chile.</title>
        <authorList>
            <person name="Miranda C.D."/>
            <person name="Irgang R."/>
            <person name="Concha C."/>
            <person name="Rojas R."/>
            <person name="Avendano R."/>
        </authorList>
    </citation>
    <scope>NUCLEOTIDE SEQUENCE [LARGE SCALE GENOMIC DNA]</scope>
    <source>
        <strain evidence="2 3">FP99</strain>
    </source>
</reference>
<proteinExistence type="predicted"/>
<feature type="chain" id="PRO_5046472207" description="TonB-dependent receptor" evidence="1">
    <location>
        <begin position="20"/>
        <end position="799"/>
    </location>
</feature>
<dbReference type="Proteomes" id="UP001204439">
    <property type="component" value="Unassembled WGS sequence"/>
</dbReference>
<evidence type="ECO:0000313" key="3">
    <source>
        <dbReference type="Proteomes" id="UP001204439"/>
    </source>
</evidence>